<dbReference type="EMBL" id="DYXD01000261">
    <property type="protein sequence ID" value="HJF08900.1"/>
    <property type="molecule type" value="Genomic_DNA"/>
</dbReference>
<evidence type="ECO:0000313" key="5">
    <source>
        <dbReference type="EMBL" id="HJF08900.1"/>
    </source>
</evidence>
<feature type="transmembrane region" description="Helical" evidence="3">
    <location>
        <begin position="304"/>
        <end position="322"/>
    </location>
</feature>
<dbReference type="InterPro" id="IPR029044">
    <property type="entry name" value="Nucleotide-diphossugar_trans"/>
</dbReference>
<dbReference type="GO" id="GO:0016758">
    <property type="term" value="F:hexosyltransferase activity"/>
    <property type="evidence" value="ECO:0007669"/>
    <property type="project" value="UniProtKB-ARBA"/>
</dbReference>
<name>A0A921FHH0_9BACT</name>
<feature type="domain" description="Glycosyltransferase 2-like" evidence="4">
    <location>
        <begin position="3"/>
        <end position="176"/>
    </location>
</feature>
<protein>
    <submittedName>
        <fullName evidence="5">Glycosyltransferase</fullName>
    </submittedName>
</protein>
<gene>
    <name evidence="5" type="ORF">K8U81_12085</name>
</gene>
<proteinExistence type="predicted"/>
<dbReference type="PANTHER" id="PTHR22916:SF51">
    <property type="entry name" value="GLYCOSYLTRANSFERASE EPSH-RELATED"/>
    <property type="match status" value="1"/>
</dbReference>
<evidence type="ECO:0000259" key="4">
    <source>
        <dbReference type="Pfam" id="PF00535"/>
    </source>
</evidence>
<evidence type="ECO:0000256" key="3">
    <source>
        <dbReference type="SAM" id="Phobius"/>
    </source>
</evidence>
<accession>A0A921FHH0</accession>
<dbReference type="Proteomes" id="UP000718012">
    <property type="component" value="Unassembled WGS sequence"/>
</dbReference>
<dbReference type="PANTHER" id="PTHR22916">
    <property type="entry name" value="GLYCOSYLTRANSFERASE"/>
    <property type="match status" value="1"/>
</dbReference>
<keyword evidence="1" id="KW-0328">Glycosyltransferase</keyword>
<evidence type="ECO:0000313" key="6">
    <source>
        <dbReference type="Proteomes" id="UP000718012"/>
    </source>
</evidence>
<keyword evidence="3" id="KW-1133">Transmembrane helix</keyword>
<keyword evidence="2" id="KW-0808">Transferase</keyword>
<organism evidence="5 6">
    <name type="scientific">Phocaeicola coprocola</name>
    <dbReference type="NCBI Taxonomy" id="310298"/>
    <lineage>
        <taxon>Bacteria</taxon>
        <taxon>Pseudomonadati</taxon>
        <taxon>Bacteroidota</taxon>
        <taxon>Bacteroidia</taxon>
        <taxon>Bacteroidales</taxon>
        <taxon>Bacteroidaceae</taxon>
        <taxon>Phocaeicola</taxon>
    </lineage>
</organism>
<keyword evidence="3" id="KW-0812">Transmembrane</keyword>
<dbReference type="Gene3D" id="3.90.550.10">
    <property type="entry name" value="Spore Coat Polysaccharide Biosynthesis Protein SpsA, Chain A"/>
    <property type="match status" value="1"/>
</dbReference>
<dbReference type="SUPFAM" id="SSF53448">
    <property type="entry name" value="Nucleotide-diphospho-sugar transferases"/>
    <property type="match status" value="1"/>
</dbReference>
<dbReference type="CDD" id="cd00761">
    <property type="entry name" value="Glyco_tranf_GTA_type"/>
    <property type="match status" value="1"/>
</dbReference>
<sequence>MISIIVPVYNVETYLPTCIESILDQTYKDFEILLIDDGSTDNSGNICDEYAKRDNRCIAIHQQNKGVYNARNTGLSHATGEYISFVDSDDYIHPQMLEILYEALQKGDYDFSMVTLKQVEQYKKEDFIPSINNNNTFIVNGLNLMRRLYNINDPILKWPEINFQVVCNKLYKKNLISNSKFKQTGTEDTEFNNKIYLKTNSAILVNLPLYYWVQRPSSITHQPVNQNFIDRAYSYLVCLHEIPVENSLYRAYCLQKLYKTMINVRYHAEKTKWNNYAVSQSLTLKKQTIKEFIQNQHISLSKKIGLLLFLYIPITYNCFMLINELIHKLKK</sequence>
<comment type="caution">
    <text evidence="5">The sequence shown here is derived from an EMBL/GenBank/DDBJ whole genome shotgun (WGS) entry which is preliminary data.</text>
</comment>
<reference evidence="5" key="1">
    <citation type="journal article" date="2021" name="PeerJ">
        <title>Extensive microbial diversity within the chicken gut microbiome revealed by metagenomics and culture.</title>
        <authorList>
            <person name="Gilroy R."/>
            <person name="Ravi A."/>
            <person name="Getino M."/>
            <person name="Pursley I."/>
            <person name="Horton D.L."/>
            <person name="Alikhan N.F."/>
            <person name="Baker D."/>
            <person name="Gharbi K."/>
            <person name="Hall N."/>
            <person name="Watson M."/>
            <person name="Adriaenssens E.M."/>
            <person name="Foster-Nyarko E."/>
            <person name="Jarju S."/>
            <person name="Secka A."/>
            <person name="Antonio M."/>
            <person name="Oren A."/>
            <person name="Chaudhuri R.R."/>
            <person name="La Ragione R."/>
            <person name="Hildebrand F."/>
            <person name="Pallen M.J."/>
        </authorList>
    </citation>
    <scope>NUCLEOTIDE SEQUENCE</scope>
    <source>
        <strain evidence="5">CHK165-8395</strain>
    </source>
</reference>
<dbReference type="Pfam" id="PF00535">
    <property type="entry name" value="Glycos_transf_2"/>
    <property type="match status" value="1"/>
</dbReference>
<evidence type="ECO:0000256" key="2">
    <source>
        <dbReference type="ARBA" id="ARBA00022679"/>
    </source>
</evidence>
<evidence type="ECO:0000256" key="1">
    <source>
        <dbReference type="ARBA" id="ARBA00022676"/>
    </source>
</evidence>
<keyword evidence="3" id="KW-0472">Membrane</keyword>
<dbReference type="InterPro" id="IPR001173">
    <property type="entry name" value="Glyco_trans_2-like"/>
</dbReference>
<reference evidence="5" key="2">
    <citation type="submission" date="2021-09" db="EMBL/GenBank/DDBJ databases">
        <authorList>
            <person name="Gilroy R."/>
        </authorList>
    </citation>
    <scope>NUCLEOTIDE SEQUENCE</scope>
    <source>
        <strain evidence="5">CHK165-8395</strain>
    </source>
</reference>
<dbReference type="AlphaFoldDB" id="A0A921FHH0"/>